<keyword evidence="1" id="KW-0732">Signal</keyword>
<dbReference type="SMART" id="SM00034">
    <property type="entry name" value="CLECT"/>
    <property type="match status" value="1"/>
</dbReference>
<proteinExistence type="predicted"/>
<keyword evidence="3" id="KW-1185">Reference proteome</keyword>
<dbReference type="FunCoup" id="A0A6P8H8D5">
    <property type="interactions" value="530"/>
</dbReference>
<dbReference type="InterPro" id="IPR016187">
    <property type="entry name" value="CTDL_fold"/>
</dbReference>
<reference evidence="4" key="1">
    <citation type="submission" date="2025-08" db="UniProtKB">
        <authorList>
            <consortium name="RefSeq"/>
        </authorList>
    </citation>
    <scope>IDENTIFICATION</scope>
    <source>
        <tissue evidence="4">Tentacle</tissue>
    </source>
</reference>
<dbReference type="InParanoid" id="A0A6P8H8D5"/>
<dbReference type="Gene3D" id="3.10.100.10">
    <property type="entry name" value="Mannose-Binding Protein A, subunit A"/>
    <property type="match status" value="1"/>
</dbReference>
<evidence type="ECO:0000256" key="1">
    <source>
        <dbReference type="SAM" id="SignalP"/>
    </source>
</evidence>
<evidence type="ECO:0000313" key="4">
    <source>
        <dbReference type="RefSeq" id="XP_031551498.1"/>
    </source>
</evidence>
<protein>
    <submittedName>
        <fullName evidence="4">Perlucin-like protein</fullName>
    </submittedName>
</protein>
<dbReference type="InterPro" id="IPR001304">
    <property type="entry name" value="C-type_lectin-like"/>
</dbReference>
<dbReference type="OrthoDB" id="8950604at2759"/>
<organism evidence="3 4">
    <name type="scientific">Actinia tenebrosa</name>
    <name type="common">Australian red waratah sea anemone</name>
    <dbReference type="NCBI Taxonomy" id="6105"/>
    <lineage>
        <taxon>Eukaryota</taxon>
        <taxon>Metazoa</taxon>
        <taxon>Cnidaria</taxon>
        <taxon>Anthozoa</taxon>
        <taxon>Hexacorallia</taxon>
        <taxon>Actiniaria</taxon>
        <taxon>Actiniidae</taxon>
        <taxon>Actinia</taxon>
    </lineage>
</organism>
<dbReference type="Proteomes" id="UP000515163">
    <property type="component" value="Unplaced"/>
</dbReference>
<accession>A0A6P8H8D5</accession>
<feature type="signal peptide" evidence="1">
    <location>
        <begin position="1"/>
        <end position="26"/>
    </location>
</feature>
<dbReference type="SUPFAM" id="SSF56436">
    <property type="entry name" value="C-type lectin-like"/>
    <property type="match status" value="1"/>
</dbReference>
<dbReference type="InterPro" id="IPR016186">
    <property type="entry name" value="C-type_lectin-like/link_sf"/>
</dbReference>
<dbReference type="RefSeq" id="XP_031551498.1">
    <property type="nucleotide sequence ID" value="XM_031695638.1"/>
</dbReference>
<dbReference type="PROSITE" id="PS50041">
    <property type="entry name" value="C_TYPE_LECTIN_2"/>
    <property type="match status" value="1"/>
</dbReference>
<dbReference type="Pfam" id="PF00059">
    <property type="entry name" value="Lectin_C"/>
    <property type="match status" value="1"/>
</dbReference>
<gene>
    <name evidence="4" type="primary">LOC116288798</name>
</gene>
<dbReference type="CDD" id="cd00037">
    <property type="entry name" value="CLECT"/>
    <property type="match status" value="1"/>
</dbReference>
<evidence type="ECO:0000259" key="2">
    <source>
        <dbReference type="PROSITE" id="PS50041"/>
    </source>
</evidence>
<evidence type="ECO:0000313" key="3">
    <source>
        <dbReference type="Proteomes" id="UP000515163"/>
    </source>
</evidence>
<dbReference type="KEGG" id="aten:116288798"/>
<dbReference type="PANTHER" id="PTHR22803">
    <property type="entry name" value="MANNOSE, PHOSPHOLIPASE, LECTIN RECEPTOR RELATED"/>
    <property type="match status" value="1"/>
</dbReference>
<dbReference type="GeneID" id="116288798"/>
<dbReference type="InterPro" id="IPR050111">
    <property type="entry name" value="C-type_lectin/snaclec_domain"/>
</dbReference>
<sequence>MYKVLLLTAMVLMENVFLFGPRKTAAAASSRMLPGVVYQPCHHGWVTYEGSSSCYKVPPHPTNNWYEARKTCLSMGSDLVKITSTQENNYVAMLVHTYFPSTNYMWIGFLADAKRKFTCVDGTPLIGQYSNWASGEPSTKGEDCGSIFLTKIHDMKWNDLSCLWTTKIGYVCEKERPKIVQRGC</sequence>
<dbReference type="AlphaFoldDB" id="A0A6P8H8D5"/>
<feature type="chain" id="PRO_5027635308" evidence="1">
    <location>
        <begin position="27"/>
        <end position="184"/>
    </location>
</feature>
<name>A0A6P8H8D5_ACTTE</name>
<feature type="domain" description="C-type lectin" evidence="2">
    <location>
        <begin position="50"/>
        <end position="162"/>
    </location>
</feature>